<evidence type="ECO:0000313" key="2">
    <source>
        <dbReference type="Proteomes" id="UP000249016"/>
    </source>
</evidence>
<dbReference type="Proteomes" id="UP000249016">
    <property type="component" value="Unassembled WGS sequence"/>
</dbReference>
<proteinExistence type="predicted"/>
<reference evidence="1 2" key="1">
    <citation type="submission" date="2018-06" db="EMBL/GenBank/DDBJ databases">
        <title>Spirosoma sp. HMF3257 Genome sequencing and assembly.</title>
        <authorList>
            <person name="Kang H."/>
            <person name="Cha I."/>
            <person name="Kim H."/>
            <person name="Kang J."/>
            <person name="Joh K."/>
        </authorList>
    </citation>
    <scope>NUCLEOTIDE SEQUENCE [LARGE SCALE GENOMIC DNA]</scope>
    <source>
        <strain evidence="1 2">HMF3257</strain>
    </source>
</reference>
<name>A0A327NRZ6_9BACT</name>
<organism evidence="1 2">
    <name type="scientific">Spirosoma telluris</name>
    <dbReference type="NCBI Taxonomy" id="2183553"/>
    <lineage>
        <taxon>Bacteria</taxon>
        <taxon>Pseudomonadati</taxon>
        <taxon>Bacteroidota</taxon>
        <taxon>Cytophagia</taxon>
        <taxon>Cytophagales</taxon>
        <taxon>Cytophagaceae</taxon>
        <taxon>Spirosoma</taxon>
    </lineage>
</organism>
<evidence type="ECO:0008006" key="3">
    <source>
        <dbReference type="Google" id="ProtNLM"/>
    </source>
</evidence>
<protein>
    <recommendedName>
        <fullName evidence="3">HNH endonuclease</fullName>
    </recommendedName>
</protein>
<keyword evidence="2" id="KW-1185">Reference proteome</keyword>
<gene>
    <name evidence="1" type="ORF">HMF3257_31090</name>
</gene>
<comment type="caution">
    <text evidence="1">The sequence shown here is derived from an EMBL/GenBank/DDBJ whole genome shotgun (WGS) entry which is preliminary data.</text>
</comment>
<dbReference type="AlphaFoldDB" id="A0A327NRZ6"/>
<accession>A0A327NRZ6</accession>
<dbReference type="EMBL" id="QLII01000001">
    <property type="protein sequence ID" value="RAI77505.1"/>
    <property type="molecule type" value="Genomic_DNA"/>
</dbReference>
<sequence length="180" mass="20375">MKNTCRVCAREINQLQGRNRLRCNGCNTRLRRARAKLKSIELLGGKCTKCGFAGHPAAFHFHHRDPSQKEFEIGRFCNKAWSVVEAELQKCDLVCANCHCEIHSDRYTEELLVELATYGRTKKVFAGTEQELAIITDKQSGMTYKEIMEKYGILSKSTINNLINRKSKYGAEANLVKASA</sequence>
<evidence type="ECO:0000313" key="1">
    <source>
        <dbReference type="EMBL" id="RAI77505.1"/>
    </source>
</evidence>